<dbReference type="InterPro" id="IPR051023">
    <property type="entry name" value="PP2A_Regulatory_Subunit_A"/>
</dbReference>
<dbReference type="Pfam" id="PF02985">
    <property type="entry name" value="HEAT"/>
    <property type="match status" value="1"/>
</dbReference>
<dbReference type="InterPro" id="IPR016024">
    <property type="entry name" value="ARM-type_fold"/>
</dbReference>
<dbReference type="EMBL" id="GIBP01001526">
    <property type="protein sequence ID" value="NDV30495.1"/>
    <property type="molecule type" value="Transcribed_RNA"/>
</dbReference>
<reference evidence="6" key="1">
    <citation type="journal article" date="2020" name="J. Eukaryot. Microbiol.">
        <title>De novo Sequencing, Assembly and Annotation of the Transcriptome for the Free-Living Testate Amoeba Arcella intermedia.</title>
        <authorList>
            <person name="Ribeiro G.M."/>
            <person name="Porfirio-Sousa A.L."/>
            <person name="Maurer-Alcala X.X."/>
            <person name="Katz L.A."/>
            <person name="Lahr D.J.G."/>
        </authorList>
    </citation>
    <scope>NUCLEOTIDE SEQUENCE</scope>
</reference>
<evidence type="ECO:0000256" key="3">
    <source>
        <dbReference type="PROSITE-ProRule" id="PRU00103"/>
    </source>
</evidence>
<proteinExistence type="inferred from homology"/>
<dbReference type="GO" id="GO:0000159">
    <property type="term" value="C:protein phosphatase type 2A complex"/>
    <property type="evidence" value="ECO:0007669"/>
    <property type="project" value="TreeGrafter"/>
</dbReference>
<evidence type="ECO:0000259" key="4">
    <source>
        <dbReference type="Pfam" id="PF22646"/>
    </source>
</evidence>
<dbReference type="InterPro" id="IPR011989">
    <property type="entry name" value="ARM-like"/>
</dbReference>
<dbReference type="GO" id="GO:0019888">
    <property type="term" value="F:protein phosphatase regulator activity"/>
    <property type="evidence" value="ECO:0007669"/>
    <property type="project" value="TreeGrafter"/>
</dbReference>
<evidence type="ECO:0008006" key="7">
    <source>
        <dbReference type="Google" id="ProtNLM"/>
    </source>
</evidence>
<feature type="repeat" description="HEAT" evidence="3">
    <location>
        <begin position="508"/>
        <end position="546"/>
    </location>
</feature>
<dbReference type="Pfam" id="PF22956">
    <property type="entry name" value="VPS15-like_hel"/>
    <property type="match status" value="1"/>
</dbReference>
<dbReference type="Gene3D" id="1.25.10.10">
    <property type="entry name" value="Leucine-rich Repeat Variant"/>
    <property type="match status" value="1"/>
</dbReference>
<feature type="domain" description="Phosphatase PP2A regulatory subunit A/Splicing factor 3B subunit 1-like HEAT repeat" evidence="4">
    <location>
        <begin position="268"/>
        <end position="344"/>
    </location>
</feature>
<dbReference type="SUPFAM" id="SSF48371">
    <property type="entry name" value="ARM repeat"/>
    <property type="match status" value="1"/>
</dbReference>
<feature type="repeat" description="HEAT" evidence="3">
    <location>
        <begin position="196"/>
        <end position="233"/>
    </location>
</feature>
<feature type="domain" description="Phosphatase 2A Regulatory Subunit A helical" evidence="5">
    <location>
        <begin position="352"/>
        <end position="513"/>
    </location>
</feature>
<dbReference type="AlphaFoldDB" id="A0A6B2L0U3"/>
<dbReference type="InterPro" id="IPR054573">
    <property type="entry name" value="PP2A/SF3B1-like_HEAT"/>
</dbReference>
<feature type="repeat" description="HEAT" evidence="3">
    <location>
        <begin position="313"/>
        <end position="350"/>
    </location>
</feature>
<dbReference type="PROSITE" id="PS50077">
    <property type="entry name" value="HEAT_REPEAT"/>
    <property type="match status" value="9"/>
</dbReference>
<feature type="repeat" description="HEAT" evidence="3">
    <location>
        <begin position="1"/>
        <end position="41"/>
    </location>
</feature>
<accession>A0A6B2L0U3</accession>
<feature type="repeat" description="HEAT" evidence="3">
    <location>
        <begin position="352"/>
        <end position="390"/>
    </location>
</feature>
<comment type="similarity">
    <text evidence="2">Belongs to the phosphatase 2A regulatory subunit A family.</text>
</comment>
<dbReference type="PANTHER" id="PTHR10648:SF4">
    <property type="entry name" value="PROTEIN PHOSPHATASE 2 (FORMERLY 2A), REGULATORY SUBUNIT A, BETA ISOFORM-RELATED"/>
    <property type="match status" value="1"/>
</dbReference>
<evidence type="ECO:0000256" key="1">
    <source>
        <dbReference type="ARBA" id="ARBA00022737"/>
    </source>
</evidence>
<name>A0A6B2L0U3_9EUKA</name>
<keyword evidence="1" id="KW-0677">Repeat</keyword>
<dbReference type="InterPro" id="IPR021133">
    <property type="entry name" value="HEAT_type_2"/>
</dbReference>
<dbReference type="GO" id="GO:0005634">
    <property type="term" value="C:nucleus"/>
    <property type="evidence" value="ECO:0007669"/>
    <property type="project" value="TreeGrafter"/>
</dbReference>
<dbReference type="Pfam" id="PF22646">
    <property type="entry name" value="PPP2R1A-like_HEAT"/>
    <property type="match status" value="1"/>
</dbReference>
<organism evidence="6">
    <name type="scientific">Arcella intermedia</name>
    <dbReference type="NCBI Taxonomy" id="1963864"/>
    <lineage>
        <taxon>Eukaryota</taxon>
        <taxon>Amoebozoa</taxon>
        <taxon>Tubulinea</taxon>
        <taxon>Elardia</taxon>
        <taxon>Arcellinida</taxon>
        <taxon>Sphaerothecina</taxon>
        <taxon>Arcellidae</taxon>
        <taxon>Arcella</taxon>
    </lineage>
</organism>
<sequence length="576" mass="63812">MNPVLILISELKNDDIQLRLNSIRNLCTISKALGPERTQKELLPFLKESLDDEDEVLLALAEELGKFVEYVGGKESAHTLLGPLETLARAEEAVVREKAVESLCAVIDQIPDDLFEKHVVGLLRRLVGSELFTAKTAGCGIFPLVYSKASSSLQGELRGTFKGLCEEETPMVRKAACTNLKKLVTLLEAELVKKESVELVKNFAKDEQDSVRLLAVECAVSIAEKLNEEENNQITKGIIQSLASDKSWRVRYMVANCMRDLSDTLGVDITQSDLLPIFLRLIKDSETEVRVAAASKVTGISKNLTVEVIEKSILPAIKATMSDESQHVRIALASDILGLATVVGGAITNKVLMEYILGLLKDEIPEVRLNVISRLDQVTPVLGLEQLAQNLLPAIVELAEDRQWRVRLSIIEYVPLLAQQLGVDFFNEKLADLSMTFLGDCVYSIREAATKNIKKLTETFGEPWFKSYILPKISDLSKHSNYLYRITTLYCISTVSTILPTTTTISHLLPIVVELGTDKIPNIRLNVAKCLQILSGVVEGAIVDAKIKPLLNTLLEDPDRDVRYFANIALQSFNQI</sequence>
<feature type="repeat" description="HEAT" evidence="3">
    <location>
        <begin position="391"/>
        <end position="429"/>
    </location>
</feature>
<evidence type="ECO:0000256" key="2">
    <source>
        <dbReference type="ARBA" id="ARBA00038332"/>
    </source>
</evidence>
<dbReference type="InterPro" id="IPR055231">
    <property type="entry name" value="2AA_helical"/>
</dbReference>
<protein>
    <recommendedName>
        <fullName evidence="7">TOG domain-containing protein</fullName>
    </recommendedName>
</protein>
<dbReference type="FunFam" id="1.25.10.10:FF:000318">
    <property type="entry name" value="Serine/threonine-protein phosphatase 2A regulatory subunit A gamma isoform"/>
    <property type="match status" value="1"/>
</dbReference>
<evidence type="ECO:0000259" key="5">
    <source>
        <dbReference type="Pfam" id="PF22956"/>
    </source>
</evidence>
<feature type="repeat" description="HEAT" evidence="3">
    <location>
        <begin position="274"/>
        <end position="312"/>
    </location>
</feature>
<feature type="repeat" description="HEAT" evidence="3">
    <location>
        <begin position="42"/>
        <end position="79"/>
    </location>
</feature>
<dbReference type="PANTHER" id="PTHR10648">
    <property type="entry name" value="SERINE/THREONINE-PROTEIN PHOSPHATASE PP2A 65 KDA REGULATORY SUBUNIT"/>
    <property type="match status" value="1"/>
</dbReference>
<evidence type="ECO:0000313" key="6">
    <source>
        <dbReference type="EMBL" id="NDV30495.1"/>
    </source>
</evidence>
<dbReference type="InterPro" id="IPR000357">
    <property type="entry name" value="HEAT"/>
</dbReference>
<dbReference type="GO" id="GO:0005829">
    <property type="term" value="C:cytosol"/>
    <property type="evidence" value="ECO:0007669"/>
    <property type="project" value="TreeGrafter"/>
</dbReference>
<feature type="repeat" description="HEAT" evidence="3">
    <location>
        <begin position="547"/>
        <end position="576"/>
    </location>
</feature>